<evidence type="ECO:0008006" key="4">
    <source>
        <dbReference type="Google" id="ProtNLM"/>
    </source>
</evidence>
<keyword evidence="1" id="KW-0812">Transmembrane</keyword>
<feature type="transmembrane region" description="Helical" evidence="1">
    <location>
        <begin position="60"/>
        <end position="83"/>
    </location>
</feature>
<dbReference type="Proteomes" id="UP000202259">
    <property type="component" value="Chromosome"/>
</dbReference>
<evidence type="ECO:0000256" key="1">
    <source>
        <dbReference type="SAM" id="Phobius"/>
    </source>
</evidence>
<reference evidence="2 3" key="1">
    <citation type="submission" date="2017-08" db="EMBL/GenBank/DDBJ databases">
        <title>Complete genome of Colwellia sp. NB097-1, a psychrophile bacterium ioslated from Bering Sea.</title>
        <authorList>
            <person name="Chen X."/>
        </authorList>
    </citation>
    <scope>NUCLEOTIDE SEQUENCE [LARGE SCALE GENOMIC DNA]</scope>
    <source>
        <strain evidence="2 3">NB097-1</strain>
    </source>
</reference>
<protein>
    <recommendedName>
        <fullName evidence="4">Sugar transporter</fullName>
    </recommendedName>
</protein>
<keyword evidence="1" id="KW-1133">Transmembrane helix</keyword>
<dbReference type="KEGG" id="cber:B5D82_13395"/>
<keyword evidence="3" id="KW-1185">Reference proteome</keyword>
<feature type="transmembrane region" description="Helical" evidence="1">
    <location>
        <begin position="122"/>
        <end position="140"/>
    </location>
</feature>
<accession>A0A222G9W0</accession>
<name>A0A222G9W0_9GAMM</name>
<evidence type="ECO:0000313" key="3">
    <source>
        <dbReference type="Proteomes" id="UP000202259"/>
    </source>
</evidence>
<feature type="transmembrane region" description="Helical" evidence="1">
    <location>
        <begin position="20"/>
        <end position="40"/>
    </location>
</feature>
<keyword evidence="1" id="KW-0472">Membrane</keyword>
<feature type="transmembrane region" description="Helical" evidence="1">
    <location>
        <begin position="90"/>
        <end position="110"/>
    </location>
</feature>
<dbReference type="OrthoDB" id="1143964at2"/>
<organism evidence="2 3">
    <name type="scientific">Cognaticolwellia beringensis</name>
    <dbReference type="NCBI Taxonomy" id="1967665"/>
    <lineage>
        <taxon>Bacteria</taxon>
        <taxon>Pseudomonadati</taxon>
        <taxon>Pseudomonadota</taxon>
        <taxon>Gammaproteobacteria</taxon>
        <taxon>Alteromonadales</taxon>
        <taxon>Colwelliaceae</taxon>
        <taxon>Cognaticolwellia</taxon>
    </lineage>
</organism>
<gene>
    <name evidence="2" type="ORF">B5D82_13395</name>
</gene>
<dbReference type="EMBL" id="CP020465">
    <property type="protein sequence ID" value="ASP48676.1"/>
    <property type="molecule type" value="Genomic_DNA"/>
</dbReference>
<proteinExistence type="predicted"/>
<evidence type="ECO:0000313" key="2">
    <source>
        <dbReference type="EMBL" id="ASP48676.1"/>
    </source>
</evidence>
<dbReference type="AlphaFoldDB" id="A0A222G9W0"/>
<sequence>MSENTQTSDVNGIPSWFRVAAILAIVWNLLGVMAFVGHMMMTPEMIAELPQAEQALYTSVPLWATIAFAFAVFGGALGSLALLMKISLCYPLFIASFVGVVVQMFHSFFISNSYEVYGPGGTIMPIMVLLIALVLVRFAAKGKKNNWFS</sequence>
<dbReference type="RefSeq" id="WP_081152201.1">
    <property type="nucleotide sequence ID" value="NZ_CP020465.1"/>
</dbReference>